<evidence type="ECO:0000313" key="3">
    <source>
        <dbReference type="Proteomes" id="UP000285882"/>
    </source>
</evidence>
<name>A0ABX5Q609_9BACL</name>
<reference evidence="2 3" key="1">
    <citation type="submission" date="2018-01" db="EMBL/GenBank/DDBJ databases">
        <title>Complete genome sequencing of Sporolactobacillus terrae DLG3.</title>
        <authorList>
            <person name="Nam Y.-D."/>
            <person name="Kang J."/>
            <person name="Chung W.-H."/>
        </authorList>
    </citation>
    <scope>NUCLEOTIDE SEQUENCE [LARGE SCALE GENOMIC DNA]</scope>
    <source>
        <strain evidence="2 3">DLG3</strain>
    </source>
</reference>
<evidence type="ECO:0000256" key="1">
    <source>
        <dbReference type="SAM" id="MobiDB-lite"/>
    </source>
</evidence>
<dbReference type="EMBL" id="CP025688">
    <property type="protein sequence ID" value="QAA22049.1"/>
    <property type="molecule type" value="Genomic_DNA"/>
</dbReference>
<feature type="compositionally biased region" description="Basic and acidic residues" evidence="1">
    <location>
        <begin position="77"/>
        <end position="86"/>
    </location>
</feature>
<feature type="compositionally biased region" description="Polar residues" evidence="1">
    <location>
        <begin position="87"/>
        <end position="105"/>
    </location>
</feature>
<organism evidence="2 3">
    <name type="scientific">Sporolactobacillus terrae</name>
    <dbReference type="NCBI Taxonomy" id="269673"/>
    <lineage>
        <taxon>Bacteria</taxon>
        <taxon>Bacillati</taxon>
        <taxon>Bacillota</taxon>
        <taxon>Bacilli</taxon>
        <taxon>Bacillales</taxon>
        <taxon>Sporolactobacillaceae</taxon>
        <taxon>Sporolactobacillus</taxon>
    </lineage>
</organism>
<dbReference type="Proteomes" id="UP000285882">
    <property type="component" value="Chromosome"/>
</dbReference>
<proteinExistence type="predicted"/>
<evidence type="ECO:0000313" key="2">
    <source>
        <dbReference type="EMBL" id="QAA22049.1"/>
    </source>
</evidence>
<feature type="region of interest" description="Disordered" evidence="1">
    <location>
        <begin position="72"/>
        <end position="105"/>
    </location>
</feature>
<accession>A0ABX5Q609</accession>
<keyword evidence="3" id="KW-1185">Reference proteome</keyword>
<sequence length="105" mass="11413">MPSGFLSQVMLLFCGTTIRVIKKGTCANCKGTFAKYAYVLYATRTSSHPVKIRPAPTQKSAHPAEVTKALQRLRSVPVDREPKETPQENCASEETSGSPSASEQL</sequence>
<gene>
    <name evidence="2" type="ORF">C0674_05150</name>
</gene>
<protein>
    <submittedName>
        <fullName evidence="2">Uncharacterized protein</fullName>
    </submittedName>
</protein>